<feature type="compositionally biased region" description="Polar residues" evidence="1">
    <location>
        <begin position="435"/>
        <end position="453"/>
    </location>
</feature>
<name>A0ABR4B124_9LECA</name>
<organism evidence="2 3">
    <name type="scientific">Lepraria finkii</name>
    <dbReference type="NCBI Taxonomy" id="1340010"/>
    <lineage>
        <taxon>Eukaryota</taxon>
        <taxon>Fungi</taxon>
        <taxon>Dikarya</taxon>
        <taxon>Ascomycota</taxon>
        <taxon>Pezizomycotina</taxon>
        <taxon>Lecanoromycetes</taxon>
        <taxon>OSLEUM clade</taxon>
        <taxon>Lecanoromycetidae</taxon>
        <taxon>Lecanorales</taxon>
        <taxon>Lecanorineae</taxon>
        <taxon>Stereocaulaceae</taxon>
        <taxon>Lepraria</taxon>
    </lineage>
</organism>
<protein>
    <submittedName>
        <fullName evidence="2">Uncharacterized protein</fullName>
    </submittedName>
</protein>
<reference evidence="2 3" key="1">
    <citation type="submission" date="2024-09" db="EMBL/GenBank/DDBJ databases">
        <title>Rethinking Asexuality: The Enigmatic Case of Functional Sexual Genes in Lepraria (Stereocaulaceae).</title>
        <authorList>
            <person name="Doellman M."/>
            <person name="Sun Y."/>
            <person name="Barcenas-Pena A."/>
            <person name="Lumbsch H.T."/>
            <person name="Grewe F."/>
        </authorList>
    </citation>
    <scope>NUCLEOTIDE SEQUENCE [LARGE SCALE GENOMIC DNA]</scope>
    <source>
        <strain evidence="2 3">Grewe 0041</strain>
    </source>
</reference>
<feature type="compositionally biased region" description="Basic and acidic residues" evidence="1">
    <location>
        <begin position="33"/>
        <end position="51"/>
    </location>
</feature>
<dbReference type="Proteomes" id="UP001590951">
    <property type="component" value="Unassembled WGS sequence"/>
</dbReference>
<sequence length="469" mass="52753">MQRPQHTFPEQTTRLARTQDSSHDAGDALYTHPSEHQAHRHSELVLPSIERDTRLEAQKSFIDAHSQPKTPFALGEITNRGMPPEFVSSRAHLGTHEGPTQNKKRKIDDHQVVVYHSRERGILMPIRNGDGHQKISERPAEAVYEEDMPPLAADNRIVQLPPREAMSYAGGQGRVQIVDRQGFAEDQSNHRTPRERFQVPLLNLEASRQPQSLSRSNLVQPVYDYESPTLVKASKTASSYHNVDDLSSSSRHAPGIVAGDVQSLAGSYTGMERSRRFEKAGREMRSEFRNLAIDDRQTREHQPGMREDPGAGRLSCTHLQTAPPETYIPARFHPKVRVRDPEQCREGFVIDNPLQSRSIQQQPPFYGQSFRPGDQPFGNSGQHTQTNLESQRINPFERRPTQSVLRPAVDQWSQKSHSWDQASYVGFGNGIPVPNGSSGYSENVQPVSQSYNGPRQVGRRAPGEVVVLE</sequence>
<evidence type="ECO:0000313" key="3">
    <source>
        <dbReference type="Proteomes" id="UP001590951"/>
    </source>
</evidence>
<feature type="region of interest" description="Disordered" evidence="1">
    <location>
        <begin position="1"/>
        <end position="51"/>
    </location>
</feature>
<accession>A0ABR4B124</accession>
<feature type="compositionally biased region" description="Polar residues" evidence="1">
    <location>
        <begin position="377"/>
        <end position="393"/>
    </location>
</feature>
<proteinExistence type="predicted"/>
<feature type="region of interest" description="Disordered" evidence="1">
    <location>
        <begin position="375"/>
        <end position="401"/>
    </location>
</feature>
<feature type="region of interest" description="Disordered" evidence="1">
    <location>
        <begin position="433"/>
        <end position="458"/>
    </location>
</feature>
<evidence type="ECO:0000256" key="1">
    <source>
        <dbReference type="SAM" id="MobiDB-lite"/>
    </source>
</evidence>
<comment type="caution">
    <text evidence="2">The sequence shown here is derived from an EMBL/GenBank/DDBJ whole genome shotgun (WGS) entry which is preliminary data.</text>
</comment>
<evidence type="ECO:0000313" key="2">
    <source>
        <dbReference type="EMBL" id="KAL2051596.1"/>
    </source>
</evidence>
<gene>
    <name evidence="2" type="ORF">ABVK25_008010</name>
</gene>
<keyword evidence="3" id="KW-1185">Reference proteome</keyword>
<dbReference type="EMBL" id="JBHFEH010000033">
    <property type="protein sequence ID" value="KAL2051596.1"/>
    <property type="molecule type" value="Genomic_DNA"/>
</dbReference>
<feature type="compositionally biased region" description="Polar residues" evidence="1">
    <location>
        <begin position="1"/>
        <end position="19"/>
    </location>
</feature>